<reference evidence="1" key="1">
    <citation type="submission" date="2022-05" db="EMBL/GenBank/DDBJ databases">
        <authorList>
            <person name="Okamura Y."/>
        </authorList>
    </citation>
    <scope>NUCLEOTIDE SEQUENCE</scope>
</reference>
<protein>
    <submittedName>
        <fullName evidence="1">Uncharacterized protein</fullName>
    </submittedName>
</protein>
<name>A0A9P0TER4_PIEBR</name>
<comment type="caution">
    <text evidence="1">The sequence shown here is derived from an EMBL/GenBank/DDBJ whole genome shotgun (WGS) entry which is preliminary data.</text>
</comment>
<accession>A0A9P0TER4</accession>
<evidence type="ECO:0000313" key="2">
    <source>
        <dbReference type="Proteomes" id="UP001152562"/>
    </source>
</evidence>
<gene>
    <name evidence="1" type="ORF">PIBRA_LOCUS7623</name>
</gene>
<dbReference type="AlphaFoldDB" id="A0A9P0TER4"/>
<evidence type="ECO:0000313" key="1">
    <source>
        <dbReference type="EMBL" id="CAH4031046.1"/>
    </source>
</evidence>
<keyword evidence="2" id="KW-1185">Reference proteome</keyword>
<organism evidence="1 2">
    <name type="scientific">Pieris brassicae</name>
    <name type="common">White butterfly</name>
    <name type="synonym">Large white butterfly</name>
    <dbReference type="NCBI Taxonomy" id="7116"/>
    <lineage>
        <taxon>Eukaryota</taxon>
        <taxon>Metazoa</taxon>
        <taxon>Ecdysozoa</taxon>
        <taxon>Arthropoda</taxon>
        <taxon>Hexapoda</taxon>
        <taxon>Insecta</taxon>
        <taxon>Pterygota</taxon>
        <taxon>Neoptera</taxon>
        <taxon>Endopterygota</taxon>
        <taxon>Lepidoptera</taxon>
        <taxon>Glossata</taxon>
        <taxon>Ditrysia</taxon>
        <taxon>Papilionoidea</taxon>
        <taxon>Pieridae</taxon>
        <taxon>Pierinae</taxon>
        <taxon>Pieris</taxon>
    </lineage>
</organism>
<dbReference type="EMBL" id="CALOZG010000013">
    <property type="protein sequence ID" value="CAH4031046.1"/>
    <property type="molecule type" value="Genomic_DNA"/>
</dbReference>
<dbReference type="Proteomes" id="UP001152562">
    <property type="component" value="Unassembled WGS sequence"/>
</dbReference>
<sequence length="72" mass="8240">MPGGASCFSCRYWDVEYGIANATHGSETLQEIILPASAQNSIMIIFLDLWIPDLLHQYYQKKKEKVDETEMT</sequence>
<proteinExistence type="predicted"/>